<evidence type="ECO:0000259" key="2">
    <source>
        <dbReference type="Pfam" id="PF13808"/>
    </source>
</evidence>
<feature type="compositionally biased region" description="Polar residues" evidence="1">
    <location>
        <begin position="130"/>
        <end position="146"/>
    </location>
</feature>
<accession>A0ABU2S392</accession>
<protein>
    <submittedName>
        <fullName evidence="3">Transposase family protein</fullName>
    </submittedName>
</protein>
<organism evidence="3 4">
    <name type="scientific">Streptomyces johnsoniae</name>
    <dbReference type="NCBI Taxonomy" id="3075532"/>
    <lineage>
        <taxon>Bacteria</taxon>
        <taxon>Bacillati</taxon>
        <taxon>Actinomycetota</taxon>
        <taxon>Actinomycetes</taxon>
        <taxon>Kitasatosporales</taxon>
        <taxon>Streptomycetaceae</taxon>
        <taxon>Streptomyces</taxon>
    </lineage>
</organism>
<evidence type="ECO:0000313" key="3">
    <source>
        <dbReference type="EMBL" id="MDT0443447.1"/>
    </source>
</evidence>
<sequence length="173" mass="19145">MRWPVPAAASSPIPSVLVKLGPLDIGEVADLQTFLNLVPDPRARRGRWYSLTAILLVCACAAVSGARSVDEIAEWAARASDTVLTAVGVRRHPLRWRRAPSRTTIGRVLRPSTVTPWTPSRRPRHRGARSPTTLFGNDRTLLTTPTRGPSSRRRHRPRRDDAGHSPTQTINSR</sequence>
<evidence type="ECO:0000256" key="1">
    <source>
        <dbReference type="SAM" id="MobiDB-lite"/>
    </source>
</evidence>
<evidence type="ECO:0000313" key="4">
    <source>
        <dbReference type="Proteomes" id="UP001183615"/>
    </source>
</evidence>
<feature type="region of interest" description="Disordered" evidence="1">
    <location>
        <begin position="112"/>
        <end position="173"/>
    </location>
</feature>
<gene>
    <name evidence="3" type="ORF">RM779_12705</name>
</gene>
<reference evidence="4" key="1">
    <citation type="submission" date="2023-07" db="EMBL/GenBank/DDBJ databases">
        <title>30 novel species of actinomycetes from the DSMZ collection.</title>
        <authorList>
            <person name="Nouioui I."/>
        </authorList>
    </citation>
    <scope>NUCLEOTIDE SEQUENCE [LARGE SCALE GENOMIC DNA]</scope>
    <source>
        <strain evidence="4">DSM 41886</strain>
    </source>
</reference>
<feature type="domain" description="H repeat-associated protein N-terminal" evidence="2">
    <location>
        <begin position="34"/>
        <end position="110"/>
    </location>
</feature>
<keyword evidence="4" id="KW-1185">Reference proteome</keyword>
<dbReference type="Pfam" id="PF13808">
    <property type="entry name" value="DDE_Tnp_1_assoc"/>
    <property type="match status" value="1"/>
</dbReference>
<dbReference type="InterPro" id="IPR032806">
    <property type="entry name" value="YbfD_N"/>
</dbReference>
<name>A0ABU2S392_9ACTN</name>
<comment type="caution">
    <text evidence="3">The sequence shown here is derived from an EMBL/GenBank/DDBJ whole genome shotgun (WGS) entry which is preliminary data.</text>
</comment>
<proteinExistence type="predicted"/>
<dbReference type="Proteomes" id="UP001183615">
    <property type="component" value="Unassembled WGS sequence"/>
</dbReference>
<dbReference type="RefSeq" id="WP_311617797.1">
    <property type="nucleotide sequence ID" value="NZ_JAVREV010000006.1"/>
</dbReference>
<dbReference type="EMBL" id="JAVREV010000006">
    <property type="protein sequence ID" value="MDT0443447.1"/>
    <property type="molecule type" value="Genomic_DNA"/>
</dbReference>